<keyword evidence="3" id="KW-1185">Reference proteome</keyword>
<dbReference type="InterPro" id="IPR004843">
    <property type="entry name" value="Calcineurin-like_PHP"/>
</dbReference>
<dbReference type="Pfam" id="PF00149">
    <property type="entry name" value="Metallophos"/>
    <property type="match status" value="1"/>
</dbReference>
<name>A0ABR5SC68_9MICO</name>
<feature type="domain" description="Calcineurin-like phosphoesterase" evidence="1">
    <location>
        <begin position="56"/>
        <end position="255"/>
    </location>
</feature>
<evidence type="ECO:0000313" key="2">
    <source>
        <dbReference type="EMBL" id="KTR41655.1"/>
    </source>
</evidence>
<protein>
    <recommendedName>
        <fullName evidence="1">Calcineurin-like phosphoesterase domain-containing protein</fullName>
    </recommendedName>
</protein>
<reference evidence="2 3" key="1">
    <citation type="journal article" date="2016" name="Front. Microbiol.">
        <title>Genomic Resource of Rice Seed Associated Bacteria.</title>
        <authorList>
            <person name="Midha S."/>
            <person name="Bansal K."/>
            <person name="Sharma S."/>
            <person name="Kumar N."/>
            <person name="Patil P.P."/>
            <person name="Chaudhry V."/>
            <person name="Patil P.B."/>
        </authorList>
    </citation>
    <scope>NUCLEOTIDE SEQUENCE [LARGE SCALE GENOMIC DNA]</scope>
    <source>
        <strain evidence="2 3">NS263</strain>
    </source>
</reference>
<dbReference type="EMBL" id="LDRB01000013">
    <property type="protein sequence ID" value="KTR41655.1"/>
    <property type="molecule type" value="Genomic_DNA"/>
</dbReference>
<dbReference type="InterPro" id="IPR029052">
    <property type="entry name" value="Metallo-depent_PP-like"/>
</dbReference>
<evidence type="ECO:0000259" key="1">
    <source>
        <dbReference type="Pfam" id="PF00149"/>
    </source>
</evidence>
<comment type="caution">
    <text evidence="2">The sequence shown here is derived from an EMBL/GenBank/DDBJ whole genome shotgun (WGS) entry which is preliminary data.</text>
</comment>
<evidence type="ECO:0000313" key="3">
    <source>
        <dbReference type="Proteomes" id="UP000078335"/>
    </source>
</evidence>
<accession>A0ABR5SC68</accession>
<sequence>MMPEDGAGRQHVVGRLRLHGDERRRWPTETGREGLDFTINDESSVAVSGDWESHGDLVFPLVRRIAREHPSVHTVLHLGDLRWVPALRVGKRRLHLYDGFIPKLDEELHRTRLRLLLTPGNHDDWSSLQPAFLAHPERPRRLTPQIWALPRGLRFHIGGRAFLSFGGAVSLDADRGTAEVPTDDDVRRAAAGGSVDVLLAHEPPNSGIAAVERALDANQRWSADRLDLSASSRSRIDRLVDQVRPRLAFHAHMHVGGRVSVGDRTTVALSVIGGHGNTVILRLASLEVDALGTAENESDS</sequence>
<proteinExistence type="predicted"/>
<gene>
    <name evidence="2" type="ORF">NS263_04040</name>
</gene>
<dbReference type="Proteomes" id="UP000078335">
    <property type="component" value="Unassembled WGS sequence"/>
</dbReference>
<dbReference type="SUPFAM" id="SSF56300">
    <property type="entry name" value="Metallo-dependent phosphatases"/>
    <property type="match status" value="1"/>
</dbReference>
<organism evidence="2 3">
    <name type="scientific">Curtobacterium oceanosedimentum</name>
    <dbReference type="NCBI Taxonomy" id="465820"/>
    <lineage>
        <taxon>Bacteria</taxon>
        <taxon>Bacillati</taxon>
        <taxon>Actinomycetota</taxon>
        <taxon>Actinomycetes</taxon>
        <taxon>Micrococcales</taxon>
        <taxon>Microbacteriaceae</taxon>
        <taxon>Curtobacterium</taxon>
    </lineage>
</organism>